<evidence type="ECO:0000313" key="3">
    <source>
        <dbReference type="EMBL" id="KAF1960059.1"/>
    </source>
</evidence>
<dbReference type="InterPro" id="IPR006073">
    <property type="entry name" value="GTP-bd"/>
</dbReference>
<keyword evidence="1" id="KW-0175">Coiled coil</keyword>
<dbReference type="InterPro" id="IPR027417">
    <property type="entry name" value="P-loop_NTPase"/>
</dbReference>
<dbReference type="Pfam" id="PF01926">
    <property type="entry name" value="MMR_HSR1"/>
    <property type="match status" value="1"/>
</dbReference>
<feature type="domain" description="G" evidence="2">
    <location>
        <begin position="31"/>
        <end position="88"/>
    </location>
</feature>
<reference evidence="3" key="1">
    <citation type="journal article" date="2020" name="Stud. Mycol.">
        <title>101 Dothideomycetes genomes: a test case for predicting lifestyles and emergence of pathogens.</title>
        <authorList>
            <person name="Haridas S."/>
            <person name="Albert R."/>
            <person name="Binder M."/>
            <person name="Bloem J."/>
            <person name="Labutti K."/>
            <person name="Salamov A."/>
            <person name="Andreopoulos B."/>
            <person name="Baker S."/>
            <person name="Barry K."/>
            <person name="Bills G."/>
            <person name="Bluhm B."/>
            <person name="Cannon C."/>
            <person name="Castanera R."/>
            <person name="Culley D."/>
            <person name="Daum C."/>
            <person name="Ezra D."/>
            <person name="Gonzalez J."/>
            <person name="Henrissat B."/>
            <person name="Kuo A."/>
            <person name="Liang C."/>
            <person name="Lipzen A."/>
            <person name="Lutzoni F."/>
            <person name="Magnuson J."/>
            <person name="Mondo S."/>
            <person name="Nolan M."/>
            <person name="Ohm R."/>
            <person name="Pangilinan J."/>
            <person name="Park H.-J."/>
            <person name="Ramirez L."/>
            <person name="Alfaro M."/>
            <person name="Sun H."/>
            <person name="Tritt A."/>
            <person name="Yoshinaga Y."/>
            <person name="Zwiers L.-H."/>
            <person name="Turgeon B."/>
            <person name="Goodwin S."/>
            <person name="Spatafora J."/>
            <person name="Crous P."/>
            <person name="Grigoriev I."/>
        </authorList>
    </citation>
    <scope>NUCLEOTIDE SEQUENCE</scope>
    <source>
        <strain evidence="3">CBS 675.92</strain>
    </source>
</reference>
<dbReference type="Proteomes" id="UP000800035">
    <property type="component" value="Unassembled WGS sequence"/>
</dbReference>
<protein>
    <recommendedName>
        <fullName evidence="2">G domain-containing protein</fullName>
    </recommendedName>
</protein>
<feature type="coiled-coil region" evidence="1">
    <location>
        <begin position="243"/>
        <end position="270"/>
    </location>
</feature>
<keyword evidence="4" id="KW-1185">Reference proteome</keyword>
<dbReference type="GO" id="GO:0005525">
    <property type="term" value="F:GTP binding"/>
    <property type="evidence" value="ECO:0007669"/>
    <property type="project" value="InterPro"/>
</dbReference>
<proteinExistence type="predicted"/>
<gene>
    <name evidence="3" type="ORF">CC80DRAFT_532608</name>
</gene>
<evidence type="ECO:0000259" key="2">
    <source>
        <dbReference type="Pfam" id="PF01926"/>
    </source>
</evidence>
<accession>A0A6A5U7V7</accession>
<evidence type="ECO:0000256" key="1">
    <source>
        <dbReference type="SAM" id="Coils"/>
    </source>
</evidence>
<name>A0A6A5U7V7_9PLEO</name>
<evidence type="ECO:0000313" key="4">
    <source>
        <dbReference type="Proteomes" id="UP000800035"/>
    </source>
</evidence>
<feature type="coiled-coil region" evidence="1">
    <location>
        <begin position="311"/>
        <end position="342"/>
    </location>
</feature>
<dbReference type="SUPFAM" id="SSF52540">
    <property type="entry name" value="P-loop containing nucleoside triphosphate hydrolases"/>
    <property type="match status" value="1"/>
</dbReference>
<dbReference type="EMBL" id="ML976983">
    <property type="protein sequence ID" value="KAF1960059.1"/>
    <property type="molecule type" value="Genomic_DNA"/>
</dbReference>
<dbReference type="CDD" id="cd00882">
    <property type="entry name" value="Ras_like_GTPase"/>
    <property type="match status" value="1"/>
</dbReference>
<dbReference type="OrthoDB" id="8954335at2759"/>
<dbReference type="AlphaFoldDB" id="A0A6A5U7V7"/>
<sequence>MSRLSIEKPTLSSIHPHMEMNEYVDTNDIFIAVFGVTGAGKSTFISLCTQEPPNPACHDLKSCTANVTIHTMTYNSQTIHLLDTPGFNDTLRTDAEILKELAYWLATAHERGYQLSGVIYLHSITDTRLHGSSMRALDAFKKLIGDENFPGVVLATTRWDIVRAEDMHIATERQKELYEGVWSDIIKGGGKSLSISAGRADALRIISHFIENSRHGRLTLAFQRQLVEEGIQLHKTDVGKVLFDQLEQDYTKLEKRLMDKEEKIKKKIHDGASNSSETREWRENMLNSMQPLQGDMHQMRKSLMEVREDWVKKLQQDAISVERLLRENKERLSEKQEKLSRLQGYFRSSSSTRSSQSNVSRWLDVPDSKALFPQRAYGSVRRRARSSSPSYTSISSSNQFGSFASEASLMGDIEDLGRQNESIEIWKRNRLDNRSGSTNNQGRKSTGWTVAATALGVGQLVAAVACIVM</sequence>
<organism evidence="3 4">
    <name type="scientific">Byssothecium circinans</name>
    <dbReference type="NCBI Taxonomy" id="147558"/>
    <lineage>
        <taxon>Eukaryota</taxon>
        <taxon>Fungi</taxon>
        <taxon>Dikarya</taxon>
        <taxon>Ascomycota</taxon>
        <taxon>Pezizomycotina</taxon>
        <taxon>Dothideomycetes</taxon>
        <taxon>Pleosporomycetidae</taxon>
        <taxon>Pleosporales</taxon>
        <taxon>Massarineae</taxon>
        <taxon>Massarinaceae</taxon>
        <taxon>Byssothecium</taxon>
    </lineage>
</organism>
<dbReference type="Gene3D" id="3.40.50.300">
    <property type="entry name" value="P-loop containing nucleotide triphosphate hydrolases"/>
    <property type="match status" value="1"/>
</dbReference>